<dbReference type="Pfam" id="PF20227">
    <property type="entry name" value="DUF6586"/>
    <property type="match status" value="1"/>
</dbReference>
<reference evidence="2" key="1">
    <citation type="journal article" date="2019" name="Int. J. Syst. Evol. Microbiol.">
        <title>The Global Catalogue of Microorganisms (GCM) 10K type strain sequencing project: providing services to taxonomists for standard genome sequencing and annotation.</title>
        <authorList>
            <consortium name="The Broad Institute Genomics Platform"/>
            <consortium name="The Broad Institute Genome Sequencing Center for Infectious Disease"/>
            <person name="Wu L."/>
            <person name="Ma J."/>
        </authorList>
    </citation>
    <scope>NUCLEOTIDE SEQUENCE [LARGE SCALE GENOMIC DNA]</scope>
    <source>
        <strain evidence="2">KCTC 42447</strain>
    </source>
</reference>
<name>A0ABV7T137_9GAMM</name>
<evidence type="ECO:0000313" key="1">
    <source>
        <dbReference type="EMBL" id="MFC3606514.1"/>
    </source>
</evidence>
<dbReference type="RefSeq" id="WP_386360606.1">
    <property type="nucleotide sequence ID" value="NZ_JBHRXZ010000002.1"/>
</dbReference>
<keyword evidence="2" id="KW-1185">Reference proteome</keyword>
<gene>
    <name evidence="1" type="ORF">ACFOMF_01760</name>
</gene>
<organism evidence="1 2">
    <name type="scientific">Stutzerimonas tarimensis</name>
    <dbReference type="NCBI Taxonomy" id="1507735"/>
    <lineage>
        <taxon>Bacteria</taxon>
        <taxon>Pseudomonadati</taxon>
        <taxon>Pseudomonadota</taxon>
        <taxon>Gammaproteobacteria</taxon>
        <taxon>Pseudomonadales</taxon>
        <taxon>Pseudomonadaceae</taxon>
        <taxon>Stutzerimonas</taxon>
    </lineage>
</organism>
<protein>
    <submittedName>
        <fullName evidence="1">DUF6586 family protein</fullName>
    </submittedName>
</protein>
<sequence>MAQERYTRTNQKIFFAGLALDAWAASGGVPGRIQAEQEACLFHLYGAMLGLCHEVTGFYRTPQADAGTVEAILNRPVLDANPTPELAELLELAESPSSWLAGLLRHYHALFEPPRAPAKAKQDPGMAIIDAVSLDEKPTELTLEQLQAWRGELKALVLRFRESMTEW</sequence>
<dbReference type="InterPro" id="IPR046493">
    <property type="entry name" value="DUF6586"/>
</dbReference>
<accession>A0ABV7T137</accession>
<dbReference type="EMBL" id="JBHRXZ010000002">
    <property type="protein sequence ID" value="MFC3606514.1"/>
    <property type="molecule type" value="Genomic_DNA"/>
</dbReference>
<dbReference type="Proteomes" id="UP001595630">
    <property type="component" value="Unassembled WGS sequence"/>
</dbReference>
<comment type="caution">
    <text evidence="1">The sequence shown here is derived from an EMBL/GenBank/DDBJ whole genome shotgun (WGS) entry which is preliminary data.</text>
</comment>
<evidence type="ECO:0000313" key="2">
    <source>
        <dbReference type="Proteomes" id="UP001595630"/>
    </source>
</evidence>
<proteinExistence type="predicted"/>